<dbReference type="PANTHER" id="PTHR32166:SF74">
    <property type="entry name" value="OS05G0256350 PROTEIN"/>
    <property type="match status" value="1"/>
</dbReference>
<dbReference type="PANTHER" id="PTHR32166">
    <property type="entry name" value="OSJNBA0013A04.12 PROTEIN"/>
    <property type="match status" value="1"/>
</dbReference>
<proteinExistence type="predicted"/>
<accession>A0A5D3DV51</accession>
<evidence type="ECO:0000313" key="4">
    <source>
        <dbReference type="Proteomes" id="UP000321393"/>
    </source>
</evidence>
<dbReference type="AlphaFoldDB" id="A0A5D3DV51"/>
<sequence>MSKKKEIKEQRNLIVDIDVQDYGIEDEDEGSVNVNNNIKWLELEEAKTKGSNGCIFYSQSRNCGVPLNACTYDSFASMIESIGQFGPGLKPPTYHELKVPCLKKELEATNELMRSHKAEWAKVGCIVMADGWTDRRNRTLINFLVKSPKDTMFIESIDASSYVKDGKKMFELLDNFVECIGEANVV</sequence>
<dbReference type="STRING" id="1194695.A0A5D3DV51"/>
<dbReference type="Proteomes" id="UP000321947">
    <property type="component" value="Unassembled WGS sequence"/>
</dbReference>
<evidence type="ECO:0000313" key="5">
    <source>
        <dbReference type="Proteomes" id="UP000321947"/>
    </source>
</evidence>
<protein>
    <recommendedName>
        <fullName evidence="1">DUF659 domain-containing protein</fullName>
    </recommendedName>
</protein>
<dbReference type="Pfam" id="PF04937">
    <property type="entry name" value="DUF659"/>
    <property type="match status" value="1"/>
</dbReference>
<feature type="domain" description="DUF659" evidence="1">
    <location>
        <begin position="92"/>
        <end position="186"/>
    </location>
</feature>
<dbReference type="OrthoDB" id="2442898at2759"/>
<name>A0A5D3DV51_CUCMM</name>
<organism evidence="3 5">
    <name type="scientific">Cucumis melo var. makuwa</name>
    <name type="common">Oriental melon</name>
    <dbReference type="NCBI Taxonomy" id="1194695"/>
    <lineage>
        <taxon>Eukaryota</taxon>
        <taxon>Viridiplantae</taxon>
        <taxon>Streptophyta</taxon>
        <taxon>Embryophyta</taxon>
        <taxon>Tracheophyta</taxon>
        <taxon>Spermatophyta</taxon>
        <taxon>Magnoliopsida</taxon>
        <taxon>eudicotyledons</taxon>
        <taxon>Gunneridae</taxon>
        <taxon>Pentapetalae</taxon>
        <taxon>rosids</taxon>
        <taxon>fabids</taxon>
        <taxon>Cucurbitales</taxon>
        <taxon>Cucurbitaceae</taxon>
        <taxon>Benincaseae</taxon>
        <taxon>Cucumis</taxon>
    </lineage>
</organism>
<reference evidence="4 5" key="1">
    <citation type="submission" date="2019-08" db="EMBL/GenBank/DDBJ databases">
        <title>Draft genome sequences of two oriental melons (Cucumis melo L. var makuwa).</title>
        <authorList>
            <person name="Kwon S.-Y."/>
        </authorList>
    </citation>
    <scope>NUCLEOTIDE SEQUENCE [LARGE SCALE GENOMIC DNA]</scope>
    <source>
        <strain evidence="5">cv. Chang Bougi</strain>
        <strain evidence="4">cv. SW 3</strain>
        <tissue evidence="3">Leaf</tissue>
    </source>
</reference>
<gene>
    <name evidence="3" type="ORF">E5676_scaffold325G00750</name>
    <name evidence="2" type="ORF">E6C27_scaffold130G00870</name>
</gene>
<comment type="caution">
    <text evidence="3">The sequence shown here is derived from an EMBL/GenBank/DDBJ whole genome shotgun (WGS) entry which is preliminary data.</text>
</comment>
<evidence type="ECO:0000259" key="1">
    <source>
        <dbReference type="Pfam" id="PF04937"/>
    </source>
</evidence>
<dbReference type="EMBL" id="SSTD01002800">
    <property type="protein sequence ID" value="TYK27392.1"/>
    <property type="molecule type" value="Genomic_DNA"/>
</dbReference>
<evidence type="ECO:0000313" key="2">
    <source>
        <dbReference type="EMBL" id="KAA0062492.1"/>
    </source>
</evidence>
<dbReference type="EMBL" id="SSTE01004567">
    <property type="protein sequence ID" value="KAA0062492.1"/>
    <property type="molecule type" value="Genomic_DNA"/>
</dbReference>
<dbReference type="Proteomes" id="UP000321393">
    <property type="component" value="Unassembled WGS sequence"/>
</dbReference>
<evidence type="ECO:0000313" key="3">
    <source>
        <dbReference type="EMBL" id="TYK27392.1"/>
    </source>
</evidence>
<dbReference type="InterPro" id="IPR007021">
    <property type="entry name" value="DUF659"/>
</dbReference>